<feature type="compositionally biased region" description="Polar residues" evidence="1">
    <location>
        <begin position="74"/>
        <end position="87"/>
    </location>
</feature>
<name>A0A2I0T4E3_LIMLA</name>
<feature type="region of interest" description="Disordered" evidence="1">
    <location>
        <begin position="263"/>
        <end position="365"/>
    </location>
</feature>
<feature type="region of interest" description="Disordered" evidence="1">
    <location>
        <begin position="1"/>
        <end position="212"/>
    </location>
</feature>
<feature type="compositionally biased region" description="Polar residues" evidence="1">
    <location>
        <begin position="177"/>
        <end position="187"/>
    </location>
</feature>
<evidence type="ECO:0000313" key="3">
    <source>
        <dbReference type="Proteomes" id="UP000233556"/>
    </source>
</evidence>
<feature type="compositionally biased region" description="Polar residues" evidence="1">
    <location>
        <begin position="302"/>
        <end position="311"/>
    </location>
</feature>
<gene>
    <name evidence="2" type="ORF">llap_21025</name>
</gene>
<evidence type="ECO:0000256" key="1">
    <source>
        <dbReference type="SAM" id="MobiDB-lite"/>
    </source>
</evidence>
<dbReference type="AlphaFoldDB" id="A0A2I0T4E3"/>
<accession>A0A2I0T4E3</accession>
<feature type="compositionally biased region" description="Basic and acidic residues" evidence="1">
    <location>
        <begin position="356"/>
        <end position="365"/>
    </location>
</feature>
<dbReference type="Proteomes" id="UP000233556">
    <property type="component" value="Unassembled WGS sequence"/>
</dbReference>
<feature type="compositionally biased region" description="Low complexity" evidence="1">
    <location>
        <begin position="193"/>
        <end position="212"/>
    </location>
</feature>
<dbReference type="GO" id="GO:0005581">
    <property type="term" value="C:collagen trimer"/>
    <property type="evidence" value="ECO:0007669"/>
    <property type="project" value="UniProtKB-KW"/>
</dbReference>
<organism evidence="2 3">
    <name type="scientific">Limosa lapponica baueri</name>
    <dbReference type="NCBI Taxonomy" id="1758121"/>
    <lineage>
        <taxon>Eukaryota</taxon>
        <taxon>Metazoa</taxon>
        <taxon>Chordata</taxon>
        <taxon>Craniata</taxon>
        <taxon>Vertebrata</taxon>
        <taxon>Euteleostomi</taxon>
        <taxon>Archelosauria</taxon>
        <taxon>Archosauria</taxon>
        <taxon>Dinosauria</taxon>
        <taxon>Saurischia</taxon>
        <taxon>Theropoda</taxon>
        <taxon>Coelurosauria</taxon>
        <taxon>Aves</taxon>
        <taxon>Neognathae</taxon>
        <taxon>Neoaves</taxon>
        <taxon>Charadriiformes</taxon>
        <taxon>Scolopacidae</taxon>
        <taxon>Limosa</taxon>
    </lineage>
</organism>
<evidence type="ECO:0000313" key="2">
    <source>
        <dbReference type="EMBL" id="PKU28671.1"/>
    </source>
</evidence>
<feature type="compositionally biased region" description="Basic and acidic residues" evidence="1">
    <location>
        <begin position="48"/>
        <end position="65"/>
    </location>
</feature>
<keyword evidence="3" id="KW-1185">Reference proteome</keyword>
<feature type="compositionally biased region" description="Low complexity" evidence="1">
    <location>
        <begin position="18"/>
        <end position="32"/>
    </location>
</feature>
<protein>
    <submittedName>
        <fullName evidence="2">Collagen alpha-1 chain-like</fullName>
    </submittedName>
</protein>
<dbReference type="EMBL" id="KZ519642">
    <property type="protein sequence ID" value="PKU28671.1"/>
    <property type="molecule type" value="Genomic_DNA"/>
</dbReference>
<keyword evidence="2" id="KW-0176">Collagen</keyword>
<reference evidence="3" key="2">
    <citation type="submission" date="2017-12" db="EMBL/GenBank/DDBJ databases">
        <title>Genome sequence of the Bar-tailed Godwit (Limosa lapponica baueri).</title>
        <authorList>
            <person name="Lima N.C.B."/>
            <person name="Parody-Merino A.M."/>
            <person name="Battley P.F."/>
            <person name="Fidler A.E."/>
            <person name="Prosdocimi F."/>
        </authorList>
    </citation>
    <scope>NUCLEOTIDE SEQUENCE [LARGE SCALE GENOMIC DNA]</scope>
</reference>
<sequence>MATGPTLLPAADKGLSLPVPATTAGTPGVTSPGPGGALDLTTEVLGPPDKESPPEHGHIPLDRTWHPPAVLGQPPTSVAPGSSTVVQSRVPGSPHVPLSSQPAPTGGSAVPTLPTSQPSPGTRWGILGLSPTAGTLPGSPSPRVWLPHTGSGRDPTETPHILGGTPVGVGNAGSWAATAQPSWQRGSLPSPLASKPPQQSALSQPASSLETTTATGVTNTAVTAATTITAATTSPALLRDMGTITPEPGAAVLKSDEAGLAWGTPNHLPTMMLGPSEKATDPPGTLGHREGPGSPPAATGTDPVQPSSSPSRWPDADIPQVTPATAGKAPRVFIVEDQPPLLRGGSGGLGPSAGAQREEEMPQEP</sequence>
<dbReference type="OrthoDB" id="10055523at2759"/>
<proteinExistence type="predicted"/>
<reference evidence="3" key="1">
    <citation type="submission" date="2017-11" db="EMBL/GenBank/DDBJ databases">
        <authorList>
            <person name="Lima N.C."/>
            <person name="Parody-Merino A.M."/>
            <person name="Battley P.F."/>
            <person name="Fidler A.E."/>
            <person name="Prosdocimi F."/>
        </authorList>
    </citation>
    <scope>NUCLEOTIDE SEQUENCE [LARGE SCALE GENOMIC DNA]</scope>
</reference>